<name>A0A0V0H322_SOLCH</name>
<reference evidence="1" key="1">
    <citation type="submission" date="2015-12" db="EMBL/GenBank/DDBJ databases">
        <title>Gene expression during late stages of embryo sac development: a critical building block for successful pollen-pistil interactions.</title>
        <authorList>
            <person name="Liu Y."/>
            <person name="Joly V."/>
            <person name="Sabar M."/>
            <person name="Matton D.P."/>
        </authorList>
    </citation>
    <scope>NUCLEOTIDE SEQUENCE</scope>
</reference>
<organism evidence="1">
    <name type="scientific">Solanum chacoense</name>
    <name type="common">Chaco potato</name>
    <dbReference type="NCBI Taxonomy" id="4108"/>
    <lineage>
        <taxon>Eukaryota</taxon>
        <taxon>Viridiplantae</taxon>
        <taxon>Streptophyta</taxon>
        <taxon>Embryophyta</taxon>
        <taxon>Tracheophyta</taxon>
        <taxon>Spermatophyta</taxon>
        <taxon>Magnoliopsida</taxon>
        <taxon>eudicotyledons</taxon>
        <taxon>Gunneridae</taxon>
        <taxon>Pentapetalae</taxon>
        <taxon>asterids</taxon>
        <taxon>lamiids</taxon>
        <taxon>Solanales</taxon>
        <taxon>Solanaceae</taxon>
        <taxon>Solanoideae</taxon>
        <taxon>Solaneae</taxon>
        <taxon>Solanum</taxon>
    </lineage>
</organism>
<accession>A0A0V0H322</accession>
<dbReference type="EMBL" id="GEDG01026568">
    <property type="protein sequence ID" value="JAP14439.1"/>
    <property type="molecule type" value="Transcribed_RNA"/>
</dbReference>
<protein>
    <submittedName>
        <fullName evidence="1">Putative ovule protein</fullName>
    </submittedName>
</protein>
<proteinExistence type="predicted"/>
<dbReference type="AlphaFoldDB" id="A0A0V0H322"/>
<sequence>MNQKQHSTMTASRSIPKTTLEHLYPRTYFLYLEKTKTMLSKIQIIGNQIENQTAKEPKKILAIS</sequence>
<evidence type="ECO:0000313" key="1">
    <source>
        <dbReference type="EMBL" id="JAP14439.1"/>
    </source>
</evidence>